<comment type="caution">
    <text evidence="2">The sequence shown here is derived from an EMBL/GenBank/DDBJ whole genome shotgun (WGS) entry which is preliminary data.</text>
</comment>
<organism evidence="2 3">
    <name type="scientific">Nocardioides conyzicola</name>
    <dbReference type="NCBI Taxonomy" id="1651781"/>
    <lineage>
        <taxon>Bacteria</taxon>
        <taxon>Bacillati</taxon>
        <taxon>Actinomycetota</taxon>
        <taxon>Actinomycetes</taxon>
        <taxon>Propionibacteriales</taxon>
        <taxon>Nocardioidaceae</taxon>
        <taxon>Nocardioides</taxon>
    </lineage>
</organism>
<dbReference type="EMBL" id="BAABKM010000002">
    <property type="protein sequence ID" value="GAA4706461.1"/>
    <property type="molecule type" value="Genomic_DNA"/>
</dbReference>
<dbReference type="PANTHER" id="PTHR36840">
    <property type="entry name" value="BLL5714 PROTEIN"/>
    <property type="match status" value="1"/>
</dbReference>
<accession>A0ABP8XFI3</accession>
<keyword evidence="1" id="KW-0472">Membrane</keyword>
<reference evidence="3" key="1">
    <citation type="journal article" date="2019" name="Int. J. Syst. Evol. Microbiol.">
        <title>The Global Catalogue of Microorganisms (GCM) 10K type strain sequencing project: providing services to taxonomists for standard genome sequencing and annotation.</title>
        <authorList>
            <consortium name="The Broad Institute Genomics Platform"/>
            <consortium name="The Broad Institute Genome Sequencing Center for Infectious Disease"/>
            <person name="Wu L."/>
            <person name="Ma J."/>
        </authorList>
    </citation>
    <scope>NUCLEOTIDE SEQUENCE [LARGE SCALE GENOMIC DNA]</scope>
    <source>
        <strain evidence="3">JCM 18531</strain>
    </source>
</reference>
<dbReference type="InterPro" id="IPR010640">
    <property type="entry name" value="Low_temperature_requirement_A"/>
</dbReference>
<dbReference type="Pfam" id="PF06772">
    <property type="entry name" value="LtrA"/>
    <property type="match status" value="1"/>
</dbReference>
<evidence type="ECO:0000313" key="2">
    <source>
        <dbReference type="EMBL" id="GAA4706461.1"/>
    </source>
</evidence>
<feature type="transmembrane region" description="Helical" evidence="1">
    <location>
        <begin position="287"/>
        <end position="309"/>
    </location>
</feature>
<keyword evidence="1" id="KW-0812">Transmembrane</keyword>
<evidence type="ECO:0000313" key="3">
    <source>
        <dbReference type="Proteomes" id="UP001499974"/>
    </source>
</evidence>
<keyword evidence="3" id="KW-1185">Reference proteome</keyword>
<feature type="transmembrane region" description="Helical" evidence="1">
    <location>
        <begin position="247"/>
        <end position="266"/>
    </location>
</feature>
<proteinExistence type="predicted"/>
<gene>
    <name evidence="2" type="ORF">GCM10023349_25710</name>
</gene>
<dbReference type="PANTHER" id="PTHR36840:SF1">
    <property type="entry name" value="BLL5714 PROTEIN"/>
    <property type="match status" value="1"/>
</dbReference>
<sequence length="392" mass="41486">MAEPVPEERHASWLELFFDLVAVAGIGALAHLLEADDSSTGLAIYVIAFAAIWTIWACFTLYSNIRGEAVRTSTMLLGMAVLGVMIAAIPEIRAEHATAFAIAYVVGRMIAARPWQRSTVVVDLPVVQATFGVIPWVVSWWFDGTVQYALWAAGLGIDLLLQLTTTRDELLTKTQARLDRILAGRKNAPPQRGGPRGPREIPATISAADSDVPLLGERLGLFVLIVLGEGLVQIIDAASETEWDRPLAVTGAGAFALVFGLWGLGVRYGYAGVALLPERGLAPRLSWSAHLVATMALATVVAVLGGLVAEPGEEPSDHVRWLVVTAYAGYALLAVAVHVVRRDLPRAACVGVPFAVAAAVVALAPGIAAEGVVWTLAAGVLVAVVAHRRVIP</sequence>
<feature type="transmembrane region" description="Helical" evidence="1">
    <location>
        <begin position="373"/>
        <end position="391"/>
    </location>
</feature>
<feature type="transmembrane region" description="Helical" evidence="1">
    <location>
        <begin position="124"/>
        <end position="142"/>
    </location>
</feature>
<protein>
    <submittedName>
        <fullName evidence="2">Low temperature requirement protein A</fullName>
    </submittedName>
</protein>
<feature type="transmembrane region" description="Helical" evidence="1">
    <location>
        <begin position="42"/>
        <end position="62"/>
    </location>
</feature>
<dbReference type="Proteomes" id="UP001499974">
    <property type="component" value="Unassembled WGS sequence"/>
</dbReference>
<keyword evidence="1" id="KW-1133">Transmembrane helix</keyword>
<dbReference type="RefSeq" id="WP_345522788.1">
    <property type="nucleotide sequence ID" value="NZ_BAABKM010000002.1"/>
</dbReference>
<feature type="transmembrane region" description="Helical" evidence="1">
    <location>
        <begin position="347"/>
        <end position="367"/>
    </location>
</feature>
<feature type="transmembrane region" description="Helical" evidence="1">
    <location>
        <begin position="12"/>
        <end position="30"/>
    </location>
</feature>
<feature type="transmembrane region" description="Helical" evidence="1">
    <location>
        <begin position="321"/>
        <end position="340"/>
    </location>
</feature>
<evidence type="ECO:0000256" key="1">
    <source>
        <dbReference type="SAM" id="Phobius"/>
    </source>
</evidence>
<name>A0ABP8XFI3_9ACTN</name>